<dbReference type="RefSeq" id="WP_115611645.1">
    <property type="nucleotide sequence ID" value="NZ_JBHLZC010000005.1"/>
</dbReference>
<evidence type="ECO:0000313" key="2">
    <source>
        <dbReference type="Proteomes" id="UP000254572"/>
    </source>
</evidence>
<name>A0A381E7Z1_9GAMM</name>
<organism evidence="1 2">
    <name type="scientific">Cardiobacterium valvarum</name>
    <dbReference type="NCBI Taxonomy" id="194702"/>
    <lineage>
        <taxon>Bacteria</taxon>
        <taxon>Pseudomonadati</taxon>
        <taxon>Pseudomonadota</taxon>
        <taxon>Gammaproteobacteria</taxon>
        <taxon>Cardiobacteriales</taxon>
        <taxon>Cardiobacteriaceae</taxon>
        <taxon>Cardiobacterium</taxon>
    </lineage>
</organism>
<dbReference type="AlphaFoldDB" id="A0A381E7Z1"/>
<accession>A0A381E7Z1</accession>
<keyword evidence="2" id="KW-1185">Reference proteome</keyword>
<dbReference type="Proteomes" id="UP000254572">
    <property type="component" value="Unassembled WGS sequence"/>
</dbReference>
<sequence>MTFSIPNADLAYLLDGYLIDEENYRRVLDSVVRDPVNTVWLYQRNRDDILAWLSRQNVADQLGAHLIRDDRLKEGLARAISAMLHDPEQARADLLYRWACDRCSPKQHSTDGDGTATLA</sequence>
<protein>
    <submittedName>
        <fullName evidence="1">Uncharacterized protein</fullName>
    </submittedName>
</protein>
<reference evidence="1 2" key="1">
    <citation type="submission" date="2018-06" db="EMBL/GenBank/DDBJ databases">
        <authorList>
            <consortium name="Pathogen Informatics"/>
            <person name="Doyle S."/>
        </authorList>
    </citation>
    <scope>NUCLEOTIDE SEQUENCE [LARGE SCALE GENOMIC DNA]</scope>
    <source>
        <strain evidence="1 2">NCTC13294</strain>
    </source>
</reference>
<gene>
    <name evidence="1" type="ORF">NCTC13294_01360</name>
</gene>
<dbReference type="EMBL" id="UFUW01000001">
    <property type="protein sequence ID" value="SUX22868.1"/>
    <property type="molecule type" value="Genomic_DNA"/>
</dbReference>
<evidence type="ECO:0000313" key="1">
    <source>
        <dbReference type="EMBL" id="SUX22868.1"/>
    </source>
</evidence>
<proteinExistence type="predicted"/>